<feature type="compositionally biased region" description="Low complexity" evidence="1">
    <location>
        <begin position="201"/>
        <end position="225"/>
    </location>
</feature>
<reference evidence="2 3" key="1">
    <citation type="journal article" date="2024" name="Nat. Commun.">
        <title>Phylogenomics reveals the evolutionary origins of lichenization in chlorophyte algae.</title>
        <authorList>
            <person name="Puginier C."/>
            <person name="Libourel C."/>
            <person name="Otte J."/>
            <person name="Skaloud P."/>
            <person name="Haon M."/>
            <person name="Grisel S."/>
            <person name="Petersen M."/>
            <person name="Berrin J.G."/>
            <person name="Delaux P.M."/>
            <person name="Dal Grande F."/>
            <person name="Keller J."/>
        </authorList>
    </citation>
    <scope>NUCLEOTIDE SEQUENCE [LARGE SCALE GENOMIC DNA]</scope>
    <source>
        <strain evidence="2 3">SAG 216-7</strain>
    </source>
</reference>
<feature type="compositionally biased region" description="Low complexity" evidence="1">
    <location>
        <begin position="152"/>
        <end position="172"/>
    </location>
</feature>
<evidence type="ECO:0000313" key="3">
    <source>
        <dbReference type="Proteomes" id="UP001491310"/>
    </source>
</evidence>
<evidence type="ECO:0000313" key="2">
    <source>
        <dbReference type="EMBL" id="KAK9901388.1"/>
    </source>
</evidence>
<gene>
    <name evidence="2" type="ORF">WJX75_009867</name>
</gene>
<proteinExistence type="predicted"/>
<evidence type="ECO:0008006" key="4">
    <source>
        <dbReference type="Google" id="ProtNLM"/>
    </source>
</evidence>
<dbReference type="Proteomes" id="UP001491310">
    <property type="component" value="Unassembled WGS sequence"/>
</dbReference>
<protein>
    <recommendedName>
        <fullName evidence="4">HYR domain-containing protein</fullName>
    </recommendedName>
</protein>
<feature type="region of interest" description="Disordered" evidence="1">
    <location>
        <begin position="152"/>
        <end position="227"/>
    </location>
</feature>
<dbReference type="EMBL" id="JALJOT010000018">
    <property type="protein sequence ID" value="KAK9901388.1"/>
    <property type="molecule type" value="Genomic_DNA"/>
</dbReference>
<comment type="caution">
    <text evidence="2">The sequence shown here is derived from an EMBL/GenBank/DDBJ whole genome shotgun (WGS) entry which is preliminary data.</text>
</comment>
<organism evidence="2 3">
    <name type="scientific">Coccomyxa subellipsoidea</name>
    <dbReference type="NCBI Taxonomy" id="248742"/>
    <lineage>
        <taxon>Eukaryota</taxon>
        <taxon>Viridiplantae</taxon>
        <taxon>Chlorophyta</taxon>
        <taxon>core chlorophytes</taxon>
        <taxon>Trebouxiophyceae</taxon>
        <taxon>Trebouxiophyceae incertae sedis</taxon>
        <taxon>Coccomyxaceae</taxon>
        <taxon>Coccomyxa</taxon>
    </lineage>
</organism>
<sequence length="381" mass="38065">MKEPPVQALHVPNCQDNEVESTQAYGGVFPGSPPLDAGKYSKCYGMQLDGYVQVAATAGITSSSAGLDTSSYANRFRVCARFSGHADVTLNGVSLDTSSAGNYDATLVCHDVPYLPAGLLPLSVQFASGPNDINNVFQLWIIPVKSITQVADPPAAAKPPSAGVAPATESPTAEPPAAKPATGIPSATTDPPAAEPPSGLTTSATAEPPTAEPAATEPATLAAAPKSPVSATAFTTPIAASAEPSATDISAPATARVNGTALAVTNAAAVPVAVVCNTSVPLSFQGSDFVARGVGAGANATVTAVADVTSGANADITTCVIEVSVDPAYETNDAQGGVAVQFAASSVRSKKGPRVLVSAAPLTYSKQQAALPVMTTAAEYL</sequence>
<keyword evidence="3" id="KW-1185">Reference proteome</keyword>
<accession>A0ABR2YB74</accession>
<evidence type="ECO:0000256" key="1">
    <source>
        <dbReference type="SAM" id="MobiDB-lite"/>
    </source>
</evidence>
<name>A0ABR2YB74_9CHLO</name>